<gene>
    <name evidence="1" type="ORF">Tco_0993276</name>
</gene>
<name>A0ABQ5F6N0_9ASTR</name>
<proteinExistence type="predicted"/>
<dbReference type="EMBL" id="BQNB010016999">
    <property type="protein sequence ID" value="GJT58222.1"/>
    <property type="molecule type" value="Genomic_DNA"/>
</dbReference>
<keyword evidence="2" id="KW-1185">Reference proteome</keyword>
<organism evidence="1 2">
    <name type="scientific">Tanacetum coccineum</name>
    <dbReference type="NCBI Taxonomy" id="301880"/>
    <lineage>
        <taxon>Eukaryota</taxon>
        <taxon>Viridiplantae</taxon>
        <taxon>Streptophyta</taxon>
        <taxon>Embryophyta</taxon>
        <taxon>Tracheophyta</taxon>
        <taxon>Spermatophyta</taxon>
        <taxon>Magnoliopsida</taxon>
        <taxon>eudicotyledons</taxon>
        <taxon>Gunneridae</taxon>
        <taxon>Pentapetalae</taxon>
        <taxon>asterids</taxon>
        <taxon>campanulids</taxon>
        <taxon>Asterales</taxon>
        <taxon>Asteraceae</taxon>
        <taxon>Asteroideae</taxon>
        <taxon>Anthemideae</taxon>
        <taxon>Anthemidinae</taxon>
        <taxon>Tanacetum</taxon>
    </lineage>
</organism>
<protein>
    <submittedName>
        <fullName evidence="1">Uncharacterized protein</fullName>
    </submittedName>
</protein>
<comment type="caution">
    <text evidence="1">The sequence shown here is derived from an EMBL/GenBank/DDBJ whole genome shotgun (WGS) entry which is preliminary data.</text>
</comment>
<accession>A0ABQ5F6N0</accession>
<reference evidence="1" key="1">
    <citation type="journal article" date="2022" name="Int. J. Mol. Sci.">
        <title>Draft Genome of Tanacetum Coccineum: Genomic Comparison of Closely Related Tanacetum-Family Plants.</title>
        <authorList>
            <person name="Yamashiro T."/>
            <person name="Shiraishi A."/>
            <person name="Nakayama K."/>
            <person name="Satake H."/>
        </authorList>
    </citation>
    <scope>NUCLEOTIDE SEQUENCE</scope>
</reference>
<dbReference type="Proteomes" id="UP001151760">
    <property type="component" value="Unassembled WGS sequence"/>
</dbReference>
<evidence type="ECO:0000313" key="2">
    <source>
        <dbReference type="Proteomes" id="UP001151760"/>
    </source>
</evidence>
<evidence type="ECO:0000313" key="1">
    <source>
        <dbReference type="EMBL" id="GJT58222.1"/>
    </source>
</evidence>
<sequence length="223" mass="24496">MHTARGDGVAGIKRRRRDLSSDGVRNLAMASGRGRLKSGSRIIYVATASGFQSDAVLRIRKGLLQGSDDPCARYLLVMAINIGLRVVLLDSCHCSGCIVVASKNVVTGLLDIAMADLRVRLQRCAFIRVSIAFGNDQRMENAVSSKARLPLDTRVDFSNDLDQRTLMAGNINLSFSGTLEMRFHVHMIDWEKTCVLLKWANENPNAYKRALVPNDSSKSTPSS</sequence>
<reference evidence="1" key="2">
    <citation type="submission" date="2022-01" db="EMBL/GenBank/DDBJ databases">
        <authorList>
            <person name="Yamashiro T."/>
            <person name="Shiraishi A."/>
            <person name="Satake H."/>
            <person name="Nakayama K."/>
        </authorList>
    </citation>
    <scope>NUCLEOTIDE SEQUENCE</scope>
</reference>